<dbReference type="Proteomes" id="UP000611945">
    <property type="component" value="Unassembled WGS sequence"/>
</dbReference>
<dbReference type="RefSeq" id="WP_251835631.1">
    <property type="nucleotide sequence ID" value="NZ_JACSQG010000002.1"/>
</dbReference>
<keyword evidence="3" id="KW-1185">Reference proteome</keyword>
<dbReference type="EMBL" id="JACSQG010000002">
    <property type="protein sequence ID" value="MBD7976859.1"/>
    <property type="molecule type" value="Genomic_DNA"/>
</dbReference>
<accession>A0ABR8TNJ5</accession>
<reference evidence="2 3" key="1">
    <citation type="submission" date="2020-08" db="EMBL/GenBank/DDBJ databases">
        <title>A Genomic Blueprint of the Chicken Gut Microbiome.</title>
        <authorList>
            <person name="Gilroy R."/>
            <person name="Ravi A."/>
            <person name="Getino M."/>
            <person name="Pursley I."/>
            <person name="Horton D.L."/>
            <person name="Alikhan N.-F."/>
            <person name="Baker D."/>
            <person name="Gharbi K."/>
            <person name="Hall N."/>
            <person name="Watson M."/>
            <person name="Adriaenssens E.M."/>
            <person name="Foster-Nyarko E."/>
            <person name="Jarju S."/>
            <person name="Secka A."/>
            <person name="Antonio M."/>
            <person name="Oren A."/>
            <person name="Chaudhuri R."/>
            <person name="La Ragione R.M."/>
            <person name="Hildebrand F."/>
            <person name="Pallen M.J."/>
        </authorList>
    </citation>
    <scope>NUCLEOTIDE SEQUENCE [LARGE SCALE GENOMIC DNA]</scope>
    <source>
        <strain evidence="2 3">Sa2CUA2</strain>
    </source>
</reference>
<evidence type="ECO:0000256" key="1">
    <source>
        <dbReference type="SAM" id="MobiDB-lite"/>
    </source>
</evidence>
<comment type="caution">
    <text evidence="2">The sequence shown here is derived from an EMBL/GenBank/DDBJ whole genome shotgun (WGS) entry which is preliminary data.</text>
</comment>
<name>A0ABR8TNJ5_9PSED</name>
<evidence type="ECO:0000313" key="2">
    <source>
        <dbReference type="EMBL" id="MBD7976859.1"/>
    </source>
</evidence>
<organism evidence="2 3">
    <name type="scientific">Serpens gallinarum</name>
    <dbReference type="NCBI Taxonomy" id="2763075"/>
    <lineage>
        <taxon>Bacteria</taxon>
        <taxon>Pseudomonadati</taxon>
        <taxon>Pseudomonadota</taxon>
        <taxon>Gammaproteobacteria</taxon>
        <taxon>Pseudomonadales</taxon>
        <taxon>Pseudomonadaceae</taxon>
        <taxon>Pseudomonas</taxon>
    </lineage>
</organism>
<feature type="region of interest" description="Disordered" evidence="1">
    <location>
        <begin position="26"/>
        <end position="55"/>
    </location>
</feature>
<evidence type="ECO:0000313" key="3">
    <source>
        <dbReference type="Proteomes" id="UP000611945"/>
    </source>
</evidence>
<proteinExistence type="predicted"/>
<protein>
    <submittedName>
        <fullName evidence="2">Uncharacterized protein</fullName>
    </submittedName>
</protein>
<gene>
    <name evidence="2" type="ORF">H9642_06610</name>
</gene>
<feature type="compositionally biased region" description="Basic and acidic residues" evidence="1">
    <location>
        <begin position="39"/>
        <end position="48"/>
    </location>
</feature>
<sequence>MKVVDKQLPAVTPFDLDRRTADLKGVPVQRQSRAQPVQRETRTSERAPRQSSTYSLQLNQQLSSIQSANSYLNEVQSRLSQLKLKLSAEVSAASSQSVSRQQAREALQKVNAILDQRSRNTGNVLDASFQLKLNEPVRIRFSLQGLENIEQVRASGQETLVFSAGRQLSEPLAVVLDDGMSVEQTLRRFNLPLNQAGLRAEIDPDGSLKFSARESDWTALRDELAVQGEGKLFAKGHYARVESAEDGLLGLPSESALESVREMRQILDSVVSALDRVTQLREQIRERESDIRLFLAEHLQDDERQWAQTYVEALNKVMHRGPVNYVSQAQVVVSQANLTRYSVVSLLS</sequence>